<dbReference type="InterPro" id="IPR020845">
    <property type="entry name" value="AMP-binding_CS"/>
</dbReference>
<organism evidence="3 4">
    <name type="scientific">Microvirga alba</name>
    <dbReference type="NCBI Taxonomy" id="2791025"/>
    <lineage>
        <taxon>Bacteria</taxon>
        <taxon>Pseudomonadati</taxon>
        <taxon>Pseudomonadota</taxon>
        <taxon>Alphaproteobacteria</taxon>
        <taxon>Hyphomicrobiales</taxon>
        <taxon>Methylobacteriaceae</taxon>
        <taxon>Microvirga</taxon>
    </lineage>
</organism>
<comment type="caution">
    <text evidence="3">The sequence shown here is derived from an EMBL/GenBank/DDBJ whole genome shotgun (WGS) entry which is preliminary data.</text>
</comment>
<dbReference type="GO" id="GO:0005886">
    <property type="term" value="C:plasma membrane"/>
    <property type="evidence" value="ECO:0007669"/>
    <property type="project" value="TreeGrafter"/>
</dbReference>
<keyword evidence="4" id="KW-1185">Reference proteome</keyword>
<comment type="similarity">
    <text evidence="1">Belongs to the ATP-dependent AMP-binding enzyme family.</text>
</comment>
<dbReference type="PANTHER" id="PTHR22754">
    <property type="entry name" value="DISCO-INTERACTING PROTEIN 2 DIP2 -RELATED"/>
    <property type="match status" value="1"/>
</dbReference>
<name>A0A931FRK1_9HYPH</name>
<dbReference type="EMBL" id="JADQDO010000007">
    <property type="protein sequence ID" value="MBF9234638.1"/>
    <property type="molecule type" value="Genomic_DNA"/>
</dbReference>
<dbReference type="GO" id="GO:0006633">
    <property type="term" value="P:fatty acid biosynthetic process"/>
    <property type="evidence" value="ECO:0007669"/>
    <property type="project" value="TreeGrafter"/>
</dbReference>
<dbReference type="InterPro" id="IPR042099">
    <property type="entry name" value="ANL_N_sf"/>
</dbReference>
<gene>
    <name evidence="3" type="ORF">I2H38_14775</name>
</gene>
<evidence type="ECO:0000313" key="3">
    <source>
        <dbReference type="EMBL" id="MBF9234638.1"/>
    </source>
</evidence>
<dbReference type="PROSITE" id="PS00455">
    <property type="entry name" value="AMP_BINDING"/>
    <property type="match status" value="1"/>
</dbReference>
<evidence type="ECO:0000259" key="2">
    <source>
        <dbReference type="Pfam" id="PF00501"/>
    </source>
</evidence>
<dbReference type="GO" id="GO:0070566">
    <property type="term" value="F:adenylyltransferase activity"/>
    <property type="evidence" value="ECO:0007669"/>
    <property type="project" value="TreeGrafter"/>
</dbReference>
<dbReference type="Proteomes" id="UP000599312">
    <property type="component" value="Unassembled WGS sequence"/>
</dbReference>
<evidence type="ECO:0000313" key="4">
    <source>
        <dbReference type="Proteomes" id="UP000599312"/>
    </source>
</evidence>
<dbReference type="AlphaFoldDB" id="A0A931FRK1"/>
<reference evidence="3" key="1">
    <citation type="submission" date="2020-11" db="EMBL/GenBank/DDBJ databases">
        <authorList>
            <person name="Kim M.K."/>
        </authorList>
    </citation>
    <scope>NUCLEOTIDE SEQUENCE</scope>
    <source>
        <strain evidence="3">BT350</strain>
    </source>
</reference>
<sequence>MYKTHSCSLGQQSLAIDLSNMAGVPLSGEERSVVEVLRIRALAAPDKTAFFVVESNTTIAEISNRALLEEATALAGRLAAQGLRRGDFVLLAIETSAALLTALFGCLIGSFVPCVVEAPPASADATDWAERLAQRARYANAKLVLVREDCCDVLTAAGCPAISIEALPEARAVASGEISETDPAFLQFTSGTTSQPKALLVDQRTLLSNVRGLAQARQWTHEDVIVSWLPLYHDMGLVGLTMTGFATGMTVVLMPSNLFTMNPVRWLWAIHTFGGTVSSAPNFAYQFVASHAPEHRTRGLDLSRWRCAINAAEFIQKRTIDLFTTRFEPHGFKREFFVSAYGLAECTVAASTTRPSDMLEFDMISRRRLITEGVASAVDASDADALPIACVGPVLPGHDARIVDNDGKTLPDRIQGQILLWGPSVVGRYYKEATPSNVHDGWLETGDLGYIDEGQLYITGRIKDLIIRAGANISPYEIEQVVGEVQGVRSGAVGAIGLPDPSKGTENLIVVFETTQKTSDVVEAMRQAIRERLTQRLSIAVDHVFEVAPHTLQKTTSGKLQRVKLVQLAQERLKGSRTSAK</sequence>
<dbReference type="Gene3D" id="3.40.50.12780">
    <property type="entry name" value="N-terminal domain of ligase-like"/>
    <property type="match status" value="1"/>
</dbReference>
<dbReference type="Pfam" id="PF00501">
    <property type="entry name" value="AMP-binding"/>
    <property type="match status" value="1"/>
</dbReference>
<evidence type="ECO:0000256" key="1">
    <source>
        <dbReference type="ARBA" id="ARBA00006432"/>
    </source>
</evidence>
<dbReference type="InterPro" id="IPR000873">
    <property type="entry name" value="AMP-dep_synth/lig_dom"/>
</dbReference>
<dbReference type="InterPro" id="IPR045851">
    <property type="entry name" value="AMP-bd_C_sf"/>
</dbReference>
<feature type="domain" description="AMP-dependent synthetase/ligase" evidence="2">
    <location>
        <begin position="41"/>
        <end position="430"/>
    </location>
</feature>
<accession>A0A931FRK1</accession>
<proteinExistence type="inferred from homology"/>
<dbReference type="Gene3D" id="3.30.300.30">
    <property type="match status" value="1"/>
</dbReference>
<dbReference type="SUPFAM" id="SSF56801">
    <property type="entry name" value="Acetyl-CoA synthetase-like"/>
    <property type="match status" value="1"/>
</dbReference>
<dbReference type="PANTHER" id="PTHR22754:SF32">
    <property type="entry name" value="DISCO-INTERACTING PROTEIN 2"/>
    <property type="match status" value="1"/>
</dbReference>
<dbReference type="RefSeq" id="WP_196272625.1">
    <property type="nucleotide sequence ID" value="NZ_JADQDO010000007.1"/>
</dbReference>
<protein>
    <submittedName>
        <fullName evidence="3">AMP-binding protein</fullName>
    </submittedName>
</protein>